<dbReference type="RefSeq" id="WP_063636455.1">
    <property type="nucleotide sequence ID" value="NZ_BDDG01000001.1"/>
</dbReference>
<organism evidence="1 2">
    <name type="scientific">Bacillus velezensis</name>
    <dbReference type="NCBI Taxonomy" id="492670"/>
    <lineage>
        <taxon>Bacteria</taxon>
        <taxon>Bacillati</taxon>
        <taxon>Bacillota</taxon>
        <taxon>Bacilli</taxon>
        <taxon>Bacillales</taxon>
        <taxon>Bacillaceae</taxon>
        <taxon>Bacillus</taxon>
        <taxon>Bacillus amyloliquefaciens group</taxon>
    </lineage>
</organism>
<dbReference type="AlphaFoldDB" id="A0A411AAE8"/>
<gene>
    <name evidence="1" type="ORF">BACVE_003825</name>
</gene>
<dbReference type="Proteomes" id="UP000587477">
    <property type="component" value="Chromosome"/>
</dbReference>
<reference evidence="2" key="1">
    <citation type="submission" date="2020-10" db="EMBL/GenBank/DDBJ databases">
        <title>Complete genome sequence of Bacillus velezensis NST6.</title>
        <authorList>
            <person name="Choi J."/>
        </authorList>
    </citation>
    <scope>NUCLEOTIDE SEQUENCE [LARGE SCALE GENOMIC DNA]</scope>
    <source>
        <strain evidence="2">NST6</strain>
    </source>
</reference>
<evidence type="ECO:0000313" key="1">
    <source>
        <dbReference type="EMBL" id="QOY28783.1"/>
    </source>
</evidence>
<sequence>MTLLDDIGFTEEQYRELHERGMSDTEIAREELHCSPSTLSVWKKANGIVIQKPYRLFTLAEWTELRNQNWTHFQIAQHFGFECIDTYFYHARKIGIPRKRRREKVES</sequence>
<name>A0A411AAE8_BACVE</name>
<protein>
    <submittedName>
        <fullName evidence="1">Uncharacterized protein</fullName>
    </submittedName>
</protein>
<dbReference type="EMBL" id="CP063687">
    <property type="protein sequence ID" value="QOY28783.1"/>
    <property type="molecule type" value="Genomic_DNA"/>
</dbReference>
<accession>A0A411AAE8</accession>
<evidence type="ECO:0000313" key="2">
    <source>
        <dbReference type="Proteomes" id="UP000587477"/>
    </source>
</evidence>
<proteinExistence type="predicted"/>